<comment type="pathway">
    <text evidence="6 14">Cofactor biosynthesis; adenosylcobalamin biosynthesis; adenosylcobalamin from cob(II)yrinate a,c-diamide: step 5/7.</text>
</comment>
<feature type="binding site" evidence="16">
    <location>
        <begin position="41"/>
        <end position="43"/>
    </location>
    <ligand>
        <name>GTP</name>
        <dbReference type="ChEBI" id="CHEBI:37565"/>
    </ligand>
</feature>
<evidence type="ECO:0000256" key="2">
    <source>
        <dbReference type="ARBA" id="ARBA00000711"/>
    </source>
</evidence>
<dbReference type="UniPathway" id="UPA00148">
    <property type="reaction ID" value="UER00236"/>
</dbReference>
<comment type="catalytic activity">
    <reaction evidence="2 14">
        <text>adenosylcob(III)inamide phosphate + GTP + H(+) = adenosylcob(III)inamide-GDP + diphosphate</text>
        <dbReference type="Rhea" id="RHEA:22712"/>
        <dbReference type="ChEBI" id="CHEBI:15378"/>
        <dbReference type="ChEBI" id="CHEBI:33019"/>
        <dbReference type="ChEBI" id="CHEBI:37565"/>
        <dbReference type="ChEBI" id="CHEBI:58502"/>
        <dbReference type="ChEBI" id="CHEBI:60487"/>
        <dbReference type="EC" id="2.7.7.62"/>
    </reaction>
</comment>
<evidence type="ECO:0000256" key="3">
    <source>
        <dbReference type="ARBA" id="ARBA00001522"/>
    </source>
</evidence>
<dbReference type="HOGENOM" id="CLU_094161_0_1_5"/>
<evidence type="ECO:0000256" key="4">
    <source>
        <dbReference type="ARBA" id="ARBA00003889"/>
    </source>
</evidence>
<evidence type="ECO:0000256" key="1">
    <source>
        <dbReference type="ARBA" id="ARBA00000312"/>
    </source>
</evidence>
<comment type="function">
    <text evidence="4 14">Catalyzes ATP-dependent phosphorylation of adenosylcobinamide and addition of GMP to adenosylcobinamide phosphate.</text>
</comment>
<dbReference type="RefSeq" id="WP_009208862.1">
    <property type="nucleotide sequence ID" value="NZ_BBWP01000022.1"/>
</dbReference>
<feature type="active site" description="GMP-histidine intermediate" evidence="15">
    <location>
        <position position="57"/>
    </location>
</feature>
<dbReference type="GO" id="GO:0009236">
    <property type="term" value="P:cobalamin biosynthetic process"/>
    <property type="evidence" value="ECO:0007669"/>
    <property type="project" value="UniProtKB-UniRule"/>
</dbReference>
<name>Q1YJK0_AURMS</name>
<gene>
    <name evidence="17" type="ORF">SI859A1_00999</name>
</gene>
<comment type="catalytic activity">
    <reaction evidence="3">
        <text>adenosylcob(III)inamide + GTP = adenosylcob(III)inamide phosphate + GDP + H(+)</text>
        <dbReference type="Rhea" id="RHEA:15765"/>
        <dbReference type="ChEBI" id="CHEBI:2480"/>
        <dbReference type="ChEBI" id="CHEBI:15378"/>
        <dbReference type="ChEBI" id="CHEBI:37565"/>
        <dbReference type="ChEBI" id="CHEBI:58189"/>
        <dbReference type="ChEBI" id="CHEBI:58502"/>
        <dbReference type="EC" id="2.7.1.156"/>
    </reaction>
</comment>
<comment type="pathway">
    <text evidence="5 14">Cofactor biosynthesis; adenosylcobalamin biosynthesis; adenosylcobalamin from cob(II)yrinate a,c-diamide: step 6/7.</text>
</comment>
<accession>Q1YJK0</accession>
<evidence type="ECO:0000313" key="17">
    <source>
        <dbReference type="EMBL" id="EAS50873.1"/>
    </source>
</evidence>
<dbReference type="NCBIfam" id="NF004469">
    <property type="entry name" value="PRK05800.1"/>
    <property type="match status" value="1"/>
</dbReference>
<dbReference type="EC" id="2.7.1.156" evidence="14"/>
<evidence type="ECO:0000256" key="5">
    <source>
        <dbReference type="ARBA" id="ARBA00004692"/>
    </source>
</evidence>
<dbReference type="CDD" id="cd00544">
    <property type="entry name" value="CobU"/>
    <property type="match status" value="1"/>
</dbReference>
<dbReference type="GO" id="GO:0005524">
    <property type="term" value="F:ATP binding"/>
    <property type="evidence" value="ECO:0007669"/>
    <property type="project" value="UniProtKB-UniRule"/>
</dbReference>
<dbReference type="GO" id="GO:0043752">
    <property type="term" value="F:adenosylcobinamide kinase activity"/>
    <property type="evidence" value="ECO:0007669"/>
    <property type="project" value="UniProtKB-EC"/>
</dbReference>
<dbReference type="PANTHER" id="PTHR34848:SF1">
    <property type="entry name" value="BIFUNCTIONAL ADENOSYLCOBALAMIN BIOSYNTHESIS PROTEIN COBU"/>
    <property type="match status" value="1"/>
</dbReference>
<evidence type="ECO:0000256" key="7">
    <source>
        <dbReference type="ARBA" id="ARBA00007490"/>
    </source>
</evidence>
<evidence type="ECO:0000256" key="6">
    <source>
        <dbReference type="ARBA" id="ARBA00005159"/>
    </source>
</evidence>
<dbReference type="PIRSF" id="PIRSF006135">
    <property type="entry name" value="CobU"/>
    <property type="match status" value="1"/>
</dbReference>
<evidence type="ECO:0000313" key="18">
    <source>
        <dbReference type="Proteomes" id="UP000000321"/>
    </source>
</evidence>
<keyword evidence="18" id="KW-1185">Reference proteome</keyword>
<dbReference type="EC" id="2.7.7.62" evidence="14"/>
<dbReference type="Gene3D" id="3.40.50.300">
    <property type="entry name" value="P-loop containing nucleotide triphosphate hydrolases"/>
    <property type="match status" value="1"/>
</dbReference>
<sequence>MPAEAGATDRLVLVLGGARSGKSAFAERRVGESGRVPVYIATGQAFDAEMTARIDAHKARRPAPWRTVEAPLDLVATIEGEAAQDRALLVDCLTLWVSNLMLAERDVDAEADRLVACLKGRPPGLIVFVSNEVGLSIVPENAMARRFRDHAGRLHQLVAAACDEAIFVAAGLPLTLKG</sequence>
<evidence type="ECO:0000256" key="16">
    <source>
        <dbReference type="PIRSR" id="PIRSR006135-2"/>
    </source>
</evidence>
<feature type="binding site" evidence="16">
    <location>
        <begin position="16"/>
        <end position="23"/>
    </location>
    <ligand>
        <name>GTP</name>
        <dbReference type="ChEBI" id="CHEBI:37565"/>
    </ligand>
</feature>
<dbReference type="PANTHER" id="PTHR34848">
    <property type="match status" value="1"/>
</dbReference>
<keyword evidence="9 14" id="KW-0808">Transferase</keyword>
<feature type="binding site" evidence="16">
    <location>
        <position position="91"/>
    </location>
    <ligand>
        <name>GTP</name>
        <dbReference type="ChEBI" id="CHEBI:37565"/>
    </ligand>
</feature>
<keyword evidence="13 14" id="KW-0342">GTP-binding</keyword>
<evidence type="ECO:0000256" key="8">
    <source>
        <dbReference type="ARBA" id="ARBA00022573"/>
    </source>
</evidence>
<comment type="catalytic activity">
    <reaction evidence="1 14">
        <text>adenosylcob(III)inamide + ATP = adenosylcob(III)inamide phosphate + ADP + H(+)</text>
        <dbReference type="Rhea" id="RHEA:15769"/>
        <dbReference type="ChEBI" id="CHEBI:2480"/>
        <dbReference type="ChEBI" id="CHEBI:15378"/>
        <dbReference type="ChEBI" id="CHEBI:30616"/>
        <dbReference type="ChEBI" id="CHEBI:58502"/>
        <dbReference type="ChEBI" id="CHEBI:456216"/>
        <dbReference type="EC" id="2.7.1.156"/>
    </reaction>
</comment>
<dbReference type="GO" id="GO:0008820">
    <property type="term" value="F:cobinamide phosphate guanylyltransferase activity"/>
    <property type="evidence" value="ECO:0007669"/>
    <property type="project" value="UniProtKB-UniRule"/>
</dbReference>
<keyword evidence="12 14" id="KW-0067">ATP-binding</keyword>
<evidence type="ECO:0000256" key="14">
    <source>
        <dbReference type="PIRNR" id="PIRNR006135"/>
    </source>
</evidence>
<dbReference type="Pfam" id="PF02283">
    <property type="entry name" value="CobU"/>
    <property type="match status" value="1"/>
</dbReference>
<dbReference type="GO" id="GO:0005525">
    <property type="term" value="F:GTP binding"/>
    <property type="evidence" value="ECO:0007669"/>
    <property type="project" value="UniProtKB-UniRule"/>
</dbReference>
<dbReference type="OrthoDB" id="9788370at2"/>
<evidence type="ECO:0000256" key="10">
    <source>
        <dbReference type="ARBA" id="ARBA00022741"/>
    </source>
</evidence>
<keyword evidence="11 14" id="KW-0418">Kinase</keyword>
<dbReference type="InterPro" id="IPR003203">
    <property type="entry name" value="CobU/CobP"/>
</dbReference>
<evidence type="ECO:0000256" key="13">
    <source>
        <dbReference type="ARBA" id="ARBA00023134"/>
    </source>
</evidence>
<dbReference type="SUPFAM" id="SSF52540">
    <property type="entry name" value="P-loop containing nucleoside triphosphate hydrolases"/>
    <property type="match status" value="1"/>
</dbReference>
<comment type="caution">
    <text evidence="17">The sequence shown here is derived from an EMBL/GenBank/DDBJ whole genome shotgun (WGS) entry which is preliminary data.</text>
</comment>
<comment type="similarity">
    <text evidence="7 14">Belongs to the CobU/CobP family.</text>
</comment>
<dbReference type="AlphaFoldDB" id="Q1YJK0"/>
<keyword evidence="17" id="KW-0548">Nucleotidyltransferase</keyword>
<keyword evidence="10 14" id="KW-0547">Nucleotide-binding</keyword>
<dbReference type="BioCyc" id="AURANTIMONAS:SI859A1_00999-MONOMER"/>
<dbReference type="InterPro" id="IPR027417">
    <property type="entry name" value="P-loop_NTPase"/>
</dbReference>
<reference evidence="17 18" key="1">
    <citation type="journal article" date="2008" name="Appl. Environ. Microbiol.">
        <title>Genomic insights into Mn(II) oxidation by the marine alphaproteobacterium Aurantimonas sp. strain SI85-9A1.</title>
        <authorList>
            <person name="Dick G.J."/>
            <person name="Podell S."/>
            <person name="Johnson H.A."/>
            <person name="Rivera-Espinoza Y."/>
            <person name="Bernier-Latmani R."/>
            <person name="McCarthy J.K."/>
            <person name="Torpey J.W."/>
            <person name="Clement B.G."/>
            <person name="Gaasterland T."/>
            <person name="Tebo B.M."/>
        </authorList>
    </citation>
    <scope>NUCLEOTIDE SEQUENCE [LARGE SCALE GENOMIC DNA]</scope>
    <source>
        <strain evidence="17 18">SI85-9A1</strain>
    </source>
</reference>
<evidence type="ECO:0000256" key="15">
    <source>
        <dbReference type="PIRSR" id="PIRSR006135-1"/>
    </source>
</evidence>
<proteinExistence type="inferred from homology"/>
<evidence type="ECO:0000256" key="11">
    <source>
        <dbReference type="ARBA" id="ARBA00022777"/>
    </source>
</evidence>
<protein>
    <recommendedName>
        <fullName evidence="14">Bifunctional adenosylcobalamin biosynthesis protein</fullName>
        <ecNumber evidence="14">2.7.1.156</ecNumber>
        <ecNumber evidence="14">2.7.7.62</ecNumber>
    </recommendedName>
</protein>
<feature type="binding site" evidence="16">
    <location>
        <position position="69"/>
    </location>
    <ligand>
        <name>GTP</name>
        <dbReference type="ChEBI" id="CHEBI:37565"/>
    </ligand>
</feature>
<evidence type="ECO:0000256" key="9">
    <source>
        <dbReference type="ARBA" id="ARBA00022679"/>
    </source>
</evidence>
<dbReference type="EMBL" id="AAPJ01000002">
    <property type="protein sequence ID" value="EAS50873.1"/>
    <property type="molecule type" value="Genomic_DNA"/>
</dbReference>
<feature type="binding site" evidence="16">
    <location>
        <begin position="58"/>
        <end position="61"/>
    </location>
    <ligand>
        <name>GTP</name>
        <dbReference type="ChEBI" id="CHEBI:37565"/>
    </ligand>
</feature>
<keyword evidence="8 14" id="KW-0169">Cobalamin biosynthesis</keyword>
<evidence type="ECO:0000256" key="12">
    <source>
        <dbReference type="ARBA" id="ARBA00022840"/>
    </source>
</evidence>
<dbReference type="Proteomes" id="UP000000321">
    <property type="component" value="Unassembled WGS sequence"/>
</dbReference>
<organism evidence="17 18">
    <name type="scientific">Aurantimonas manganoxydans (strain ATCC BAA-1229 / DSM 21871 / SI85-9A1)</name>
    <dbReference type="NCBI Taxonomy" id="287752"/>
    <lineage>
        <taxon>Bacteria</taxon>
        <taxon>Pseudomonadati</taxon>
        <taxon>Pseudomonadota</taxon>
        <taxon>Alphaproteobacteria</taxon>
        <taxon>Hyphomicrobiales</taxon>
        <taxon>Aurantimonadaceae</taxon>
        <taxon>Aurantimonas</taxon>
    </lineage>
</organism>